<keyword evidence="4" id="KW-1185">Reference proteome</keyword>
<organism evidence="3 4">
    <name type="scientific">Hevea brasiliensis</name>
    <name type="common">Para rubber tree</name>
    <name type="synonym">Siphonia brasiliensis</name>
    <dbReference type="NCBI Taxonomy" id="3981"/>
    <lineage>
        <taxon>Eukaryota</taxon>
        <taxon>Viridiplantae</taxon>
        <taxon>Streptophyta</taxon>
        <taxon>Embryophyta</taxon>
        <taxon>Tracheophyta</taxon>
        <taxon>Spermatophyta</taxon>
        <taxon>Magnoliopsida</taxon>
        <taxon>eudicotyledons</taxon>
        <taxon>Gunneridae</taxon>
        <taxon>Pentapetalae</taxon>
        <taxon>rosids</taxon>
        <taxon>fabids</taxon>
        <taxon>Malpighiales</taxon>
        <taxon>Euphorbiaceae</taxon>
        <taxon>Crotonoideae</taxon>
        <taxon>Micrandreae</taxon>
        <taxon>Hevea</taxon>
    </lineage>
</organism>
<dbReference type="Gene3D" id="2.90.10.10">
    <property type="entry name" value="Bulb-type lectin domain"/>
    <property type="match status" value="1"/>
</dbReference>
<dbReference type="PANTHER" id="PTHR47976:SF15">
    <property type="entry name" value="G-TYPE LECTIN S-RECEPTOR-LIKE SERINE_THREONINE-PROTEIN KINASE RLK1"/>
    <property type="match status" value="1"/>
</dbReference>
<evidence type="ECO:0000313" key="3">
    <source>
        <dbReference type="EMBL" id="KAF2290347.1"/>
    </source>
</evidence>
<dbReference type="InterPro" id="IPR036426">
    <property type="entry name" value="Bulb-type_lectin_dom_sf"/>
</dbReference>
<reference evidence="3 4" key="1">
    <citation type="journal article" date="2020" name="Mol. Plant">
        <title>The Chromosome-Based Rubber Tree Genome Provides New Insights into Spurge Genome Evolution and Rubber Biosynthesis.</title>
        <authorList>
            <person name="Liu J."/>
            <person name="Shi C."/>
            <person name="Shi C.C."/>
            <person name="Li W."/>
            <person name="Zhang Q.J."/>
            <person name="Zhang Y."/>
            <person name="Li K."/>
            <person name="Lu H.F."/>
            <person name="Shi C."/>
            <person name="Zhu S.T."/>
            <person name="Xiao Z.Y."/>
            <person name="Nan H."/>
            <person name="Yue Y."/>
            <person name="Zhu X.G."/>
            <person name="Wu Y."/>
            <person name="Hong X.N."/>
            <person name="Fan G.Y."/>
            <person name="Tong Y."/>
            <person name="Zhang D."/>
            <person name="Mao C.L."/>
            <person name="Liu Y.L."/>
            <person name="Hao S.J."/>
            <person name="Liu W.Q."/>
            <person name="Lv M.Q."/>
            <person name="Zhang H.B."/>
            <person name="Liu Y."/>
            <person name="Hu-Tang G.R."/>
            <person name="Wang J.P."/>
            <person name="Wang J.H."/>
            <person name="Sun Y.H."/>
            <person name="Ni S.B."/>
            <person name="Chen W.B."/>
            <person name="Zhang X.C."/>
            <person name="Jiao Y.N."/>
            <person name="Eichler E.E."/>
            <person name="Li G.H."/>
            <person name="Liu X."/>
            <person name="Gao L.Z."/>
        </authorList>
    </citation>
    <scope>NUCLEOTIDE SEQUENCE [LARGE SCALE GENOMIC DNA]</scope>
    <source>
        <strain evidence="4">cv. GT1</strain>
        <tissue evidence="3">Leaf</tissue>
    </source>
</reference>
<dbReference type="AlphaFoldDB" id="A0A6A6KNT0"/>
<evidence type="ECO:0000256" key="2">
    <source>
        <dbReference type="ARBA" id="ARBA00023157"/>
    </source>
</evidence>
<evidence type="ECO:0000313" key="4">
    <source>
        <dbReference type="Proteomes" id="UP000467840"/>
    </source>
</evidence>
<comment type="caution">
    <text evidence="3">The sequence shown here is derived from an EMBL/GenBank/DDBJ whole genome shotgun (WGS) entry which is preliminary data.</text>
</comment>
<protein>
    <recommendedName>
        <fullName evidence="5">Bulb-type lectin domain-containing protein</fullName>
    </recommendedName>
</protein>
<dbReference type="PANTHER" id="PTHR47976">
    <property type="entry name" value="G-TYPE LECTIN S-RECEPTOR-LIKE SERINE/THREONINE-PROTEIN KINASE SD2-5"/>
    <property type="match status" value="1"/>
</dbReference>
<dbReference type="EMBL" id="JAAGAX010000015">
    <property type="protein sequence ID" value="KAF2290347.1"/>
    <property type="molecule type" value="Genomic_DNA"/>
</dbReference>
<sequence length="384" mass="42911">MTTKPLWLNDFVTQVSANSSNAITLASTTTESAGVGDSLTAGDKRAQLWLSPSGDFAFGFRQLVKRYLYLLAIWYNKIPDKTIVCLQGTEIWKAGFNLGDAANGFMNDTGDFILSNSAFEILWRSFDHPTDTLLSGQTLNSLLPRQILDSGGQMLSSRLTETNFSRGRFQFHLIPDGNAVLNTINLPTGFAYEAYFWSNTVDSNPSNAGLHVVFDELGYLYVFRASSKRELLTTGTVVAAAENYHRVTLIFYVVLVQYTHAMNSTGNGGNWSIIHSMPDDICTDLTRLNGTRPCGFNGIRQLSKDRRPTCSCPQRFSLLNPNDDYGSCRPDFYTQFCEDVSNSPEDFDFLELENTNWPASNYEMYHLIISRNARRLAAKIASAM</sequence>
<evidence type="ECO:0000256" key="1">
    <source>
        <dbReference type="ARBA" id="ARBA00022729"/>
    </source>
</evidence>
<dbReference type="SUPFAM" id="SSF51110">
    <property type="entry name" value="alpha-D-mannose-specific plant lectins"/>
    <property type="match status" value="1"/>
</dbReference>
<proteinExistence type="predicted"/>
<accession>A0A6A6KNT0</accession>
<gene>
    <name evidence="3" type="ORF">GH714_011781</name>
</gene>
<keyword evidence="1" id="KW-0732">Signal</keyword>
<dbReference type="Proteomes" id="UP000467840">
    <property type="component" value="Chromosome 2"/>
</dbReference>
<dbReference type="InterPro" id="IPR051343">
    <property type="entry name" value="G-type_lectin_kinases/EP1-like"/>
</dbReference>
<evidence type="ECO:0008006" key="5">
    <source>
        <dbReference type="Google" id="ProtNLM"/>
    </source>
</evidence>
<name>A0A6A6KNT0_HEVBR</name>
<keyword evidence="2" id="KW-1015">Disulfide bond</keyword>